<evidence type="ECO:0000313" key="2">
    <source>
        <dbReference type="Proteomes" id="UP000601435"/>
    </source>
</evidence>
<dbReference type="OrthoDB" id="413207at2759"/>
<sequence>MGKRAWPGTKTGTMTSIAPRIGAVLEMEEEELMIAAMRTGVGRRAARDIADAGDDGPEHDDPESLMQQLTNPRDLDPLLIWKVKFCRRWERQCPKNFEMEHEMTAESVRGSPLFYLGSHSGGWNCPLVFYLESHFRGWNSPIVFYLETHWSFNGEWNSCVVVYPEEARTEGERKVIGSVVGRLNWRDKEMVIVSMAPCQVVTVKQACASWPIPTSSALVTCFEHGDFVRAVFCKLIDYNFDLRRWKLSVARWPHYLVTDARTGYDALNSDTLPTDRKVAIDVAVLRQA</sequence>
<dbReference type="Proteomes" id="UP000601435">
    <property type="component" value="Unassembled WGS sequence"/>
</dbReference>
<evidence type="ECO:0000313" key="1">
    <source>
        <dbReference type="EMBL" id="CAE7339012.1"/>
    </source>
</evidence>
<protein>
    <submittedName>
        <fullName evidence="1">Uncharacterized protein</fullName>
    </submittedName>
</protein>
<dbReference type="AlphaFoldDB" id="A0A812P3J9"/>
<proteinExistence type="predicted"/>
<dbReference type="EMBL" id="CAJNJA010014269">
    <property type="protein sequence ID" value="CAE7339012.1"/>
    <property type="molecule type" value="Genomic_DNA"/>
</dbReference>
<keyword evidence="2" id="KW-1185">Reference proteome</keyword>
<comment type="caution">
    <text evidence="1">The sequence shown here is derived from an EMBL/GenBank/DDBJ whole genome shotgun (WGS) entry which is preliminary data.</text>
</comment>
<gene>
    <name evidence="1" type="ORF">SNEC2469_LOCUS8702</name>
</gene>
<name>A0A812P3J9_9DINO</name>
<accession>A0A812P3J9</accession>
<organism evidence="1 2">
    <name type="scientific">Symbiodinium necroappetens</name>
    <dbReference type="NCBI Taxonomy" id="1628268"/>
    <lineage>
        <taxon>Eukaryota</taxon>
        <taxon>Sar</taxon>
        <taxon>Alveolata</taxon>
        <taxon>Dinophyceae</taxon>
        <taxon>Suessiales</taxon>
        <taxon>Symbiodiniaceae</taxon>
        <taxon>Symbiodinium</taxon>
    </lineage>
</organism>
<reference evidence="1" key="1">
    <citation type="submission" date="2021-02" db="EMBL/GenBank/DDBJ databases">
        <authorList>
            <person name="Dougan E. K."/>
            <person name="Rhodes N."/>
            <person name="Thang M."/>
            <person name="Chan C."/>
        </authorList>
    </citation>
    <scope>NUCLEOTIDE SEQUENCE</scope>
</reference>